<dbReference type="OrthoDB" id="30586at2"/>
<evidence type="ECO:0000256" key="5">
    <source>
        <dbReference type="ARBA" id="ARBA00022692"/>
    </source>
</evidence>
<evidence type="ECO:0000256" key="7">
    <source>
        <dbReference type="ARBA" id="ARBA00022989"/>
    </source>
</evidence>
<feature type="transmembrane region" description="Helical" evidence="11">
    <location>
        <begin position="51"/>
        <end position="69"/>
    </location>
</feature>
<dbReference type="SMART" id="SM01021">
    <property type="entry name" value="Bac_rhodopsin"/>
    <property type="match status" value="1"/>
</dbReference>
<organism evidence="12 13">
    <name type="scientific">Neolewinella xylanilytica</name>
    <dbReference type="NCBI Taxonomy" id="1514080"/>
    <lineage>
        <taxon>Bacteria</taxon>
        <taxon>Pseudomonadati</taxon>
        <taxon>Bacteroidota</taxon>
        <taxon>Saprospiria</taxon>
        <taxon>Saprospirales</taxon>
        <taxon>Lewinellaceae</taxon>
        <taxon>Neolewinella</taxon>
    </lineage>
</organism>
<evidence type="ECO:0000313" key="13">
    <source>
        <dbReference type="Proteomes" id="UP000237662"/>
    </source>
</evidence>
<evidence type="ECO:0000256" key="10">
    <source>
        <dbReference type="ARBA" id="ARBA00023170"/>
    </source>
</evidence>
<evidence type="ECO:0000256" key="8">
    <source>
        <dbReference type="ARBA" id="ARBA00022991"/>
    </source>
</evidence>
<keyword evidence="9 11" id="KW-0472">Membrane</keyword>
<evidence type="ECO:0000256" key="1">
    <source>
        <dbReference type="ARBA" id="ARBA00004141"/>
    </source>
</evidence>
<feature type="transmembrane region" description="Helical" evidence="11">
    <location>
        <begin position="228"/>
        <end position="249"/>
    </location>
</feature>
<evidence type="ECO:0000256" key="3">
    <source>
        <dbReference type="ARBA" id="ARBA00022543"/>
    </source>
</evidence>
<evidence type="ECO:0000256" key="6">
    <source>
        <dbReference type="ARBA" id="ARBA00022925"/>
    </source>
</evidence>
<keyword evidence="3" id="KW-0600">Photoreceptor protein</keyword>
<keyword evidence="5 11" id="KW-0812">Transmembrane</keyword>
<dbReference type="GO" id="GO:0016020">
    <property type="term" value="C:membrane"/>
    <property type="evidence" value="ECO:0007669"/>
    <property type="project" value="UniProtKB-SubCell"/>
</dbReference>
<evidence type="ECO:0000256" key="4">
    <source>
        <dbReference type="ARBA" id="ARBA00022606"/>
    </source>
</evidence>
<protein>
    <submittedName>
        <fullName evidence="12">Bacteriorhodopsin</fullName>
    </submittedName>
</protein>
<gene>
    <name evidence="12" type="ORF">CLV84_3112</name>
</gene>
<keyword evidence="7 11" id="KW-1133">Transmembrane helix</keyword>
<feature type="transmembrane region" description="Helical" evidence="11">
    <location>
        <begin position="123"/>
        <end position="143"/>
    </location>
</feature>
<feature type="transmembrane region" description="Helical" evidence="11">
    <location>
        <begin position="195"/>
        <end position="216"/>
    </location>
</feature>
<dbReference type="PANTHER" id="PTHR28286:SF2">
    <property type="entry name" value="BACTERIORHODOPSIN _OPSIN, NOPA (EUROFUNG)"/>
    <property type="match status" value="1"/>
</dbReference>
<keyword evidence="4" id="KW-0716">Sensory transduction</keyword>
<dbReference type="Pfam" id="PF01036">
    <property type="entry name" value="Bac_rhodopsin"/>
    <property type="match status" value="1"/>
</dbReference>
<feature type="transmembrane region" description="Helical" evidence="11">
    <location>
        <begin position="20"/>
        <end position="39"/>
    </location>
</feature>
<dbReference type="InterPro" id="IPR001425">
    <property type="entry name" value="Arc/bac/fun_rhodopsins"/>
</dbReference>
<evidence type="ECO:0000256" key="2">
    <source>
        <dbReference type="ARBA" id="ARBA00008130"/>
    </source>
</evidence>
<accession>A0A2S6I523</accession>
<comment type="caution">
    <text evidence="12">The sequence shown here is derived from an EMBL/GenBank/DDBJ whole genome shotgun (WGS) entry which is preliminary data.</text>
</comment>
<comment type="subcellular location">
    <subcellularLocation>
        <location evidence="1">Membrane</location>
        <topology evidence="1">Multi-pass membrane protein</topology>
    </subcellularLocation>
</comment>
<keyword evidence="8" id="KW-0157">Chromophore</keyword>
<keyword evidence="10" id="KW-0675">Receptor</keyword>
<evidence type="ECO:0000313" key="12">
    <source>
        <dbReference type="EMBL" id="PPK86191.1"/>
    </source>
</evidence>
<dbReference type="PANTHER" id="PTHR28286">
    <property type="match status" value="1"/>
</dbReference>
<evidence type="ECO:0000256" key="11">
    <source>
        <dbReference type="SAM" id="Phobius"/>
    </source>
</evidence>
<reference evidence="12 13" key="1">
    <citation type="submission" date="2018-02" db="EMBL/GenBank/DDBJ databases">
        <title>Genomic Encyclopedia of Archaeal and Bacterial Type Strains, Phase II (KMG-II): from individual species to whole genera.</title>
        <authorList>
            <person name="Goeker M."/>
        </authorList>
    </citation>
    <scope>NUCLEOTIDE SEQUENCE [LARGE SCALE GENOMIC DNA]</scope>
    <source>
        <strain evidence="12 13">DSM 29526</strain>
    </source>
</reference>
<feature type="transmembrane region" description="Helical" evidence="11">
    <location>
        <begin position="155"/>
        <end position="174"/>
    </location>
</feature>
<evidence type="ECO:0000256" key="9">
    <source>
        <dbReference type="ARBA" id="ARBA00023136"/>
    </source>
</evidence>
<dbReference type="GO" id="GO:0007602">
    <property type="term" value="P:phototransduction"/>
    <property type="evidence" value="ECO:0007669"/>
    <property type="project" value="UniProtKB-KW"/>
</dbReference>
<sequence>MTNIESLYTYSTSQYEAVDHLLSMGVGAHFAALIFFILLSRFIAPRYRTATALSCIVMVSAGTILYGQSGLWENAFTFDQTTGLYTPADATFSNGYRYVNWMVTIPCLLTQLLIVLDIRGNQLFRDAGVLILLAWGMIVTGYVGQLYETTDLMQLTIWGAISTVFFVAMNWIVGTRIFRTLPLMPPTASGAMRKVFWLMMFAWTLYPLAYAVPYFAPSAGGVVIRQALFTVADVSSKAVYGIMITYIALQRSAAEGFEPAMQVNSLSPQKGTVAS</sequence>
<comment type="similarity">
    <text evidence="2">Belongs to the archaeal/bacterial/fungal opsin family.</text>
</comment>
<dbReference type="Gene3D" id="1.20.1070.10">
    <property type="entry name" value="Rhodopsin 7-helix transmembrane proteins"/>
    <property type="match status" value="1"/>
</dbReference>
<dbReference type="GO" id="GO:0009881">
    <property type="term" value="F:photoreceptor activity"/>
    <property type="evidence" value="ECO:0007669"/>
    <property type="project" value="UniProtKB-KW"/>
</dbReference>
<dbReference type="Proteomes" id="UP000237662">
    <property type="component" value="Unassembled WGS sequence"/>
</dbReference>
<dbReference type="EMBL" id="PTJC01000006">
    <property type="protein sequence ID" value="PPK86191.1"/>
    <property type="molecule type" value="Genomic_DNA"/>
</dbReference>
<dbReference type="PRINTS" id="PR00251">
    <property type="entry name" value="BACTRLOPSIN"/>
</dbReference>
<name>A0A2S6I523_9BACT</name>
<proteinExistence type="inferred from homology"/>
<feature type="transmembrane region" description="Helical" evidence="11">
    <location>
        <begin position="98"/>
        <end position="116"/>
    </location>
</feature>
<dbReference type="SUPFAM" id="SSF81321">
    <property type="entry name" value="Family A G protein-coupled receptor-like"/>
    <property type="match status" value="1"/>
</dbReference>
<keyword evidence="13" id="KW-1185">Reference proteome</keyword>
<dbReference type="RefSeq" id="WP_104420644.1">
    <property type="nucleotide sequence ID" value="NZ_PTJC01000006.1"/>
</dbReference>
<keyword evidence="6" id="KW-0681">Retinal protein</keyword>
<dbReference type="AlphaFoldDB" id="A0A2S6I523"/>